<feature type="region of interest" description="Disordered" evidence="10">
    <location>
        <begin position="50"/>
        <end position="89"/>
    </location>
</feature>
<comment type="similarity">
    <text evidence="2">Belongs to the TonB family.</text>
</comment>
<accession>A0ABX0TWV2</accession>
<evidence type="ECO:0000256" key="3">
    <source>
        <dbReference type="ARBA" id="ARBA00022448"/>
    </source>
</evidence>
<evidence type="ECO:0000256" key="2">
    <source>
        <dbReference type="ARBA" id="ARBA00006555"/>
    </source>
</evidence>
<evidence type="ECO:0000256" key="9">
    <source>
        <dbReference type="ARBA" id="ARBA00023136"/>
    </source>
</evidence>
<dbReference type="EMBL" id="JAAOZC010000003">
    <property type="protein sequence ID" value="NIJ08096.1"/>
    <property type="molecule type" value="Genomic_DNA"/>
</dbReference>
<evidence type="ECO:0000313" key="13">
    <source>
        <dbReference type="Proteomes" id="UP000727456"/>
    </source>
</evidence>
<evidence type="ECO:0000256" key="6">
    <source>
        <dbReference type="ARBA" id="ARBA00022692"/>
    </source>
</evidence>
<evidence type="ECO:0000313" key="12">
    <source>
        <dbReference type="EMBL" id="NIJ08096.1"/>
    </source>
</evidence>
<keyword evidence="7" id="KW-0653">Protein transport</keyword>
<evidence type="ECO:0000256" key="5">
    <source>
        <dbReference type="ARBA" id="ARBA00022519"/>
    </source>
</evidence>
<keyword evidence="4" id="KW-1003">Cell membrane</keyword>
<dbReference type="NCBIfam" id="TIGR01352">
    <property type="entry name" value="tonB_Cterm"/>
    <property type="match status" value="1"/>
</dbReference>
<dbReference type="SUPFAM" id="SSF74653">
    <property type="entry name" value="TolA/TonB C-terminal domain"/>
    <property type="match status" value="1"/>
</dbReference>
<protein>
    <submittedName>
        <fullName evidence="12">Protein TonB</fullName>
    </submittedName>
</protein>
<evidence type="ECO:0000256" key="7">
    <source>
        <dbReference type="ARBA" id="ARBA00022927"/>
    </source>
</evidence>
<evidence type="ECO:0000259" key="11">
    <source>
        <dbReference type="PROSITE" id="PS52015"/>
    </source>
</evidence>
<keyword evidence="9" id="KW-0472">Membrane</keyword>
<gene>
    <name evidence="12" type="ORF">FHS31_001706</name>
</gene>
<feature type="compositionally biased region" description="Polar residues" evidence="10">
    <location>
        <begin position="194"/>
        <end position="209"/>
    </location>
</feature>
<comment type="caution">
    <text evidence="12">The sequence shown here is derived from an EMBL/GenBank/DDBJ whole genome shotgun (WGS) entry which is preliminary data.</text>
</comment>
<dbReference type="InterPro" id="IPR037682">
    <property type="entry name" value="TonB_C"/>
</dbReference>
<keyword evidence="6" id="KW-0812">Transmembrane</keyword>
<dbReference type="RefSeq" id="WP_167072916.1">
    <property type="nucleotide sequence ID" value="NZ_JAAOZC010000003.1"/>
</dbReference>
<feature type="region of interest" description="Disordered" evidence="10">
    <location>
        <begin position="187"/>
        <end position="216"/>
    </location>
</feature>
<dbReference type="Gene3D" id="3.30.1150.10">
    <property type="match status" value="1"/>
</dbReference>
<evidence type="ECO:0000256" key="1">
    <source>
        <dbReference type="ARBA" id="ARBA00004383"/>
    </source>
</evidence>
<feature type="domain" description="TonB C-terminal" evidence="11">
    <location>
        <begin position="122"/>
        <end position="216"/>
    </location>
</feature>
<keyword evidence="8" id="KW-1133">Transmembrane helix</keyword>
<dbReference type="PANTHER" id="PTHR33446">
    <property type="entry name" value="PROTEIN TONB-RELATED"/>
    <property type="match status" value="1"/>
</dbReference>
<keyword evidence="3" id="KW-0813">Transport</keyword>
<dbReference type="InterPro" id="IPR051045">
    <property type="entry name" value="TonB-dependent_transducer"/>
</dbReference>
<keyword evidence="5" id="KW-0997">Cell inner membrane</keyword>
<evidence type="ECO:0000256" key="10">
    <source>
        <dbReference type="SAM" id="MobiDB-lite"/>
    </source>
</evidence>
<evidence type="ECO:0000256" key="4">
    <source>
        <dbReference type="ARBA" id="ARBA00022475"/>
    </source>
</evidence>
<sequence>MAYADQQMSSRRVVALILVAALHALVGYAFISGLAFNVIKKVAVDTKIVDVQEPPPPPEQKPPPPPPDQKVEPPPIVAPPPIVQTQTLTPPIVAPPPPLVQAPVIHETAPPAPPAPRISQAAGAKGDPSQWITNDDYPPGAMREGREGTTRVSWTINEQGKIENCQVTQSSGSPDLDETACRLLTRRGKYSPAKDQNGQPMRSSASRSIRWTIPKD</sequence>
<dbReference type="Pfam" id="PF03544">
    <property type="entry name" value="TonB_C"/>
    <property type="match status" value="1"/>
</dbReference>
<organism evidence="12 13">
    <name type="scientific">Sphingomonas vulcanisoli</name>
    <dbReference type="NCBI Taxonomy" id="1658060"/>
    <lineage>
        <taxon>Bacteria</taxon>
        <taxon>Pseudomonadati</taxon>
        <taxon>Pseudomonadota</taxon>
        <taxon>Alphaproteobacteria</taxon>
        <taxon>Sphingomonadales</taxon>
        <taxon>Sphingomonadaceae</taxon>
        <taxon>Sphingomonas</taxon>
    </lineage>
</organism>
<feature type="compositionally biased region" description="Pro residues" evidence="10">
    <location>
        <begin position="53"/>
        <end position="82"/>
    </location>
</feature>
<proteinExistence type="inferred from homology"/>
<name>A0ABX0TWV2_9SPHN</name>
<evidence type="ECO:0000256" key="8">
    <source>
        <dbReference type="ARBA" id="ARBA00022989"/>
    </source>
</evidence>
<keyword evidence="13" id="KW-1185">Reference proteome</keyword>
<dbReference type="Proteomes" id="UP000727456">
    <property type="component" value="Unassembled WGS sequence"/>
</dbReference>
<feature type="region of interest" description="Disordered" evidence="10">
    <location>
        <begin position="110"/>
        <end position="149"/>
    </location>
</feature>
<dbReference type="PANTHER" id="PTHR33446:SF2">
    <property type="entry name" value="PROTEIN TONB"/>
    <property type="match status" value="1"/>
</dbReference>
<dbReference type="PROSITE" id="PS52015">
    <property type="entry name" value="TONB_CTD"/>
    <property type="match status" value="1"/>
</dbReference>
<comment type="subcellular location">
    <subcellularLocation>
        <location evidence="1">Cell inner membrane</location>
        <topology evidence="1">Single-pass membrane protein</topology>
        <orientation evidence="1">Periplasmic side</orientation>
    </subcellularLocation>
</comment>
<reference evidence="12 13" key="1">
    <citation type="submission" date="2020-03" db="EMBL/GenBank/DDBJ databases">
        <title>Genomic Encyclopedia of Type Strains, Phase III (KMG-III): the genomes of soil and plant-associated and newly described type strains.</title>
        <authorList>
            <person name="Whitman W."/>
        </authorList>
    </citation>
    <scope>NUCLEOTIDE SEQUENCE [LARGE SCALE GENOMIC DNA]</scope>
    <source>
        <strain evidence="12 13">CECT 8804</strain>
    </source>
</reference>
<dbReference type="InterPro" id="IPR006260">
    <property type="entry name" value="TonB/TolA_C"/>
</dbReference>